<dbReference type="EMBL" id="WJIE01000013">
    <property type="protein sequence ID" value="MRG96730.1"/>
    <property type="molecule type" value="Genomic_DNA"/>
</dbReference>
<sequence length="281" mass="27459">MKSTLAAIAMALVTACAAGTSSTSGGSQGAGGDGSGGSGGAGGGPGARGDALPRSTIGFFQVPACPSGWEPYKAAAGRTLLPTIGDAAGGTTVGEPLVSGEERAHSHRVNATFDLVPISYAGVSGGGNAGVAAAGTAVFETTSEEATTGLPYVQLLACKKLAEPVAGGKPLPRGMQIFYDGPTCPSGFQQAAATQGRLVVGLPKGAPADLSFGGEPLSSAAPRAHTHGGDTSLATASHGIGLVSNGAATGYARNDTYTSATQTDASEAALPFLELIHCEKL</sequence>
<dbReference type="OrthoDB" id="5507337at2"/>
<keyword evidence="4" id="KW-1185">Reference proteome</keyword>
<organism evidence="3 4">
    <name type="scientific">Polyangium spumosum</name>
    <dbReference type="NCBI Taxonomy" id="889282"/>
    <lineage>
        <taxon>Bacteria</taxon>
        <taxon>Pseudomonadati</taxon>
        <taxon>Myxococcota</taxon>
        <taxon>Polyangia</taxon>
        <taxon>Polyangiales</taxon>
        <taxon>Polyangiaceae</taxon>
        <taxon>Polyangium</taxon>
    </lineage>
</organism>
<evidence type="ECO:0008006" key="5">
    <source>
        <dbReference type="Google" id="ProtNLM"/>
    </source>
</evidence>
<evidence type="ECO:0000256" key="2">
    <source>
        <dbReference type="SAM" id="SignalP"/>
    </source>
</evidence>
<protein>
    <recommendedName>
        <fullName evidence="5">Phage tail collar domain-containing protein</fullName>
    </recommendedName>
</protein>
<feature type="chain" id="PRO_5026806695" description="Phage tail collar domain-containing protein" evidence="2">
    <location>
        <begin position="18"/>
        <end position="281"/>
    </location>
</feature>
<comment type="caution">
    <text evidence="3">The sequence shown here is derived from an EMBL/GenBank/DDBJ whole genome shotgun (WGS) entry which is preliminary data.</text>
</comment>
<gene>
    <name evidence="3" type="ORF">GF068_33120</name>
</gene>
<reference evidence="3 4" key="1">
    <citation type="submission" date="2019-10" db="EMBL/GenBank/DDBJ databases">
        <title>A soil myxobacterium in the family Polyangiaceae.</title>
        <authorList>
            <person name="Li Y."/>
            <person name="Wang J."/>
        </authorList>
    </citation>
    <scope>NUCLEOTIDE SEQUENCE [LARGE SCALE GENOMIC DNA]</scope>
    <source>
        <strain evidence="3 4">DSM 14734</strain>
    </source>
</reference>
<dbReference type="Proteomes" id="UP000440224">
    <property type="component" value="Unassembled WGS sequence"/>
</dbReference>
<dbReference type="AlphaFoldDB" id="A0A6N7Q1P4"/>
<dbReference type="RefSeq" id="WP_153823535.1">
    <property type="nucleotide sequence ID" value="NZ_WJIE01000013.1"/>
</dbReference>
<proteinExistence type="predicted"/>
<dbReference type="PROSITE" id="PS51257">
    <property type="entry name" value="PROKAR_LIPOPROTEIN"/>
    <property type="match status" value="1"/>
</dbReference>
<keyword evidence="2" id="KW-0732">Signal</keyword>
<feature type="region of interest" description="Disordered" evidence="1">
    <location>
        <begin position="21"/>
        <end position="52"/>
    </location>
</feature>
<accession>A0A6N7Q1P4</accession>
<feature type="region of interest" description="Disordered" evidence="1">
    <location>
        <begin position="211"/>
        <end position="232"/>
    </location>
</feature>
<feature type="compositionally biased region" description="Gly residues" evidence="1">
    <location>
        <begin position="26"/>
        <end position="47"/>
    </location>
</feature>
<evidence type="ECO:0000313" key="3">
    <source>
        <dbReference type="EMBL" id="MRG96730.1"/>
    </source>
</evidence>
<feature type="signal peptide" evidence="2">
    <location>
        <begin position="1"/>
        <end position="17"/>
    </location>
</feature>
<name>A0A6N7Q1P4_9BACT</name>
<evidence type="ECO:0000256" key="1">
    <source>
        <dbReference type="SAM" id="MobiDB-lite"/>
    </source>
</evidence>
<evidence type="ECO:0000313" key="4">
    <source>
        <dbReference type="Proteomes" id="UP000440224"/>
    </source>
</evidence>